<feature type="signal peptide" evidence="2">
    <location>
        <begin position="1"/>
        <end position="21"/>
    </location>
</feature>
<evidence type="ECO:0000313" key="3">
    <source>
        <dbReference type="EMBL" id="MDG3015687.1"/>
    </source>
</evidence>
<keyword evidence="2" id="KW-0732">Signal</keyword>
<organism evidence="3 4">
    <name type="scientific">Speluncibacter jeojiensis</name>
    <dbReference type="NCBI Taxonomy" id="2710754"/>
    <lineage>
        <taxon>Bacteria</taxon>
        <taxon>Bacillati</taxon>
        <taxon>Actinomycetota</taxon>
        <taxon>Actinomycetes</taxon>
        <taxon>Mycobacteriales</taxon>
        <taxon>Speluncibacteraceae</taxon>
        <taxon>Speluncibacter</taxon>
    </lineage>
</organism>
<evidence type="ECO:0000256" key="1">
    <source>
        <dbReference type="SAM" id="MobiDB-lite"/>
    </source>
</evidence>
<dbReference type="PROSITE" id="PS51257">
    <property type="entry name" value="PROKAR_LIPOPROTEIN"/>
    <property type="match status" value="1"/>
</dbReference>
<name>A0A9X4M3V8_9ACTN</name>
<feature type="region of interest" description="Disordered" evidence="1">
    <location>
        <begin position="169"/>
        <end position="189"/>
    </location>
</feature>
<accession>A0A9X4M3V8</accession>
<dbReference type="Proteomes" id="UP001152755">
    <property type="component" value="Unassembled WGS sequence"/>
</dbReference>
<protein>
    <submittedName>
        <fullName evidence="3">Uncharacterized protein</fullName>
    </submittedName>
</protein>
<evidence type="ECO:0000256" key="2">
    <source>
        <dbReference type="SAM" id="SignalP"/>
    </source>
</evidence>
<feature type="chain" id="PRO_5040982279" evidence="2">
    <location>
        <begin position="22"/>
        <end position="189"/>
    </location>
</feature>
<dbReference type="AlphaFoldDB" id="A0A9X4M3V8"/>
<sequence length="189" mass="20292">MTRRAALALAVLAALVGVLTGCSGHTSGKESGVDQSLTEQAARDRSYDYLRQTLAALPPGVSLSYHPDSPVLGDLRPGVTVPCDDSNTVEHGPWNVQIRYWLVGVPPGQDRHYFDLIRAFWAGKGWTIRHGSTDDYTVATTPDGYSIALQDAGKGHGSLSLATFSPCFPESAQGTTTPQPSVIERPDRK</sequence>
<dbReference type="EMBL" id="JANRHA010000009">
    <property type="protein sequence ID" value="MDG3015687.1"/>
    <property type="molecule type" value="Genomic_DNA"/>
</dbReference>
<evidence type="ECO:0000313" key="4">
    <source>
        <dbReference type="Proteomes" id="UP001152755"/>
    </source>
</evidence>
<gene>
    <name evidence="3" type="ORF">NVS88_14085</name>
</gene>
<dbReference type="RefSeq" id="WP_332520177.1">
    <property type="nucleotide sequence ID" value="NZ_JANRHA010000009.1"/>
</dbReference>
<comment type="caution">
    <text evidence="3">The sequence shown here is derived from an EMBL/GenBank/DDBJ whole genome shotgun (WGS) entry which is preliminary data.</text>
</comment>
<proteinExistence type="predicted"/>
<keyword evidence="4" id="KW-1185">Reference proteome</keyword>
<reference evidence="3" key="1">
    <citation type="submission" date="2022-08" db="EMBL/GenBank/DDBJ databases">
        <title>Genome analysis of Corynebacteriales strain.</title>
        <authorList>
            <person name="Lee S.D."/>
        </authorList>
    </citation>
    <scope>NUCLEOTIDE SEQUENCE</scope>
    <source>
        <strain evidence="3">D3-21</strain>
    </source>
</reference>